<gene>
    <name evidence="1" type="ORF">SDC9_119664</name>
</gene>
<sequence length="264" mass="29022">MGQRQNILLALPQRRNGKRYHVEPVVQVVAEGPRGDHRLKIPVGGHDNPDIQLDAFGSSHPLQLPLLKHPQQLGLHIKAHFTDFIQKNGAAVGQLEFAHFPALFRPGKRALFIAEQLRLQQIFRNGRAVYLNEGVAVPAAGVVDGLRHDLLAHAAFPENQHGAVGAGHLGGQLQRLFQGGVLTDIVPKRLGQLRVTQLLLEIVGHLAGPLQILGCLYQLGHVVEDAGGAEQRPCFVVQRNGDAHGVDFERLNIIHFIINRLLRL</sequence>
<dbReference type="AlphaFoldDB" id="A0A645C5P5"/>
<protein>
    <submittedName>
        <fullName evidence="1">Uncharacterized protein</fullName>
    </submittedName>
</protein>
<organism evidence="1">
    <name type="scientific">bioreactor metagenome</name>
    <dbReference type="NCBI Taxonomy" id="1076179"/>
    <lineage>
        <taxon>unclassified sequences</taxon>
        <taxon>metagenomes</taxon>
        <taxon>ecological metagenomes</taxon>
    </lineage>
</organism>
<name>A0A645C5P5_9ZZZZ</name>
<dbReference type="EMBL" id="VSSQ01024896">
    <property type="protein sequence ID" value="MPM72688.1"/>
    <property type="molecule type" value="Genomic_DNA"/>
</dbReference>
<accession>A0A645C5P5</accession>
<dbReference type="AntiFam" id="ANF00077">
    <property type="entry name" value="Shadow ORF (opposite AtoC)"/>
</dbReference>
<proteinExistence type="predicted"/>
<evidence type="ECO:0000313" key="1">
    <source>
        <dbReference type="EMBL" id="MPM72688.1"/>
    </source>
</evidence>
<dbReference type="AntiFam" id="ANF00203">
    <property type="entry name" value="Shadow ORF (opposite algB)"/>
</dbReference>
<reference evidence="1" key="1">
    <citation type="submission" date="2019-08" db="EMBL/GenBank/DDBJ databases">
        <authorList>
            <person name="Kucharzyk K."/>
            <person name="Murdoch R.W."/>
            <person name="Higgins S."/>
            <person name="Loffler F."/>
        </authorList>
    </citation>
    <scope>NUCLEOTIDE SEQUENCE</scope>
</reference>
<comment type="caution">
    <text evidence="1">The sequence shown here is derived from an EMBL/GenBank/DDBJ whole genome shotgun (WGS) entry which is preliminary data.</text>
</comment>